<name>A0ACC2QD01_9NEOP</name>
<evidence type="ECO:0000313" key="2">
    <source>
        <dbReference type="Proteomes" id="UP001231649"/>
    </source>
</evidence>
<keyword evidence="2" id="KW-1185">Reference proteome</keyword>
<dbReference type="Proteomes" id="UP001231649">
    <property type="component" value="Chromosome 20"/>
</dbReference>
<protein>
    <submittedName>
        <fullName evidence="1">Uncharacterized protein</fullName>
    </submittedName>
</protein>
<dbReference type="EMBL" id="CM056796">
    <property type="protein sequence ID" value="KAJ8713906.1"/>
    <property type="molecule type" value="Genomic_DNA"/>
</dbReference>
<reference evidence="1" key="1">
    <citation type="submission" date="2023-03" db="EMBL/GenBank/DDBJ databases">
        <title>Chromosome-level genomes of two armyworms, Mythimna separata and Mythimna loreyi, provide insights into the biosynthesis and reception of sex pheromones.</title>
        <authorList>
            <person name="Zhao H."/>
        </authorList>
    </citation>
    <scope>NUCLEOTIDE SEQUENCE</scope>
    <source>
        <strain evidence="1">BeijingLab</strain>
    </source>
</reference>
<evidence type="ECO:0000313" key="1">
    <source>
        <dbReference type="EMBL" id="KAJ8713906.1"/>
    </source>
</evidence>
<organism evidence="1 2">
    <name type="scientific">Mythimna loreyi</name>
    <dbReference type="NCBI Taxonomy" id="667449"/>
    <lineage>
        <taxon>Eukaryota</taxon>
        <taxon>Metazoa</taxon>
        <taxon>Ecdysozoa</taxon>
        <taxon>Arthropoda</taxon>
        <taxon>Hexapoda</taxon>
        <taxon>Insecta</taxon>
        <taxon>Pterygota</taxon>
        <taxon>Neoptera</taxon>
        <taxon>Endopterygota</taxon>
        <taxon>Lepidoptera</taxon>
        <taxon>Glossata</taxon>
        <taxon>Ditrysia</taxon>
        <taxon>Noctuoidea</taxon>
        <taxon>Noctuidae</taxon>
        <taxon>Noctuinae</taxon>
        <taxon>Hadenini</taxon>
        <taxon>Mythimna</taxon>
    </lineage>
</organism>
<comment type="caution">
    <text evidence="1">The sequence shown here is derived from an EMBL/GenBank/DDBJ whole genome shotgun (WGS) entry which is preliminary data.</text>
</comment>
<accession>A0ACC2QD01</accession>
<sequence length="669" mass="76614">MSEQVEFVDILEPRRTQLGIFSFMTRNWYPQRTLTVDKYYSPQDLKDIVANSVFLDSIIEAECSRTGVNKEKLHQAVHDYLEEMGLDKKLHVIRWMGIIFLKICFMMKIKMFVNEAAVFELKSIMGKNPVLFLPTHRSYADFCLMTYLCYHFDIDFPAVAAGMDFYSMAVLGRRMRETCAFYIRRTLAGDPLYAATLKQYVRTVVGKHCAPIEFFLEGTRSRSNKSMPPKYGMLSMTLMPFFAHEVPDITIVPVNISYDRLMEHSLFAYEHLGVPKPKESTGGFLKALHNLNDHFGNIYLNLGSPISVREYLKNETSHSKETLKPLDLQQLTPEQFKKVQSIADYVISLQQKNTVATISNLLSLVLMQSLMKNKPLEFEEVIEEVGWMIQELRNLGAAVFENDVRSSVEKILVVHKKMMRLDKDRKLRLISGVLTDLSSDVKKKMKGHILQAETMVAAVPIVQLQLYVNPILHYLVPPAVICIIVHRSAIVRDNLEVDYYRVRKLLSHEFFHLETEETNTFNKALDYCIQNRVISYNGELYTLVDNTKIQYLLKWSVLPALTTLLKCAEVMTEQKSCAHKQALKLVQQRVEVQRVHPYCLSLEATANCLSGLVAANALVKHKGETDVIYELVPSTMQECHNLVNSILPSFSVDFASNSVVIDHKALSRL</sequence>
<gene>
    <name evidence="1" type="ORF">PYW08_007526</name>
</gene>
<proteinExistence type="predicted"/>